<dbReference type="Ensembl" id="ENSAMXT00000029995.1">
    <property type="protein sequence ID" value="ENSAMXP00000039935.1"/>
    <property type="gene ID" value="ENSAMXG00000037399.1"/>
</dbReference>
<dbReference type="AlphaFoldDB" id="A0A3B1JDJ0"/>
<name>A0A3B1JDJ0_ASTMX</name>
<evidence type="ECO:0000313" key="3">
    <source>
        <dbReference type="Proteomes" id="UP000018467"/>
    </source>
</evidence>
<dbReference type="Gene3D" id="2.60.120.920">
    <property type="match status" value="1"/>
</dbReference>
<evidence type="ECO:0000259" key="1">
    <source>
        <dbReference type="PROSITE" id="PS50188"/>
    </source>
</evidence>
<dbReference type="Proteomes" id="UP000018467">
    <property type="component" value="Unassembled WGS sequence"/>
</dbReference>
<dbReference type="CDD" id="cd13733">
    <property type="entry name" value="SPRY_PRY_C-I_1"/>
    <property type="match status" value="1"/>
</dbReference>
<proteinExistence type="predicted"/>
<dbReference type="Pfam" id="PF00622">
    <property type="entry name" value="SPRY"/>
    <property type="match status" value="1"/>
</dbReference>
<dbReference type="STRING" id="7994.ENSAMXP00000039935"/>
<dbReference type="InterPro" id="IPR013320">
    <property type="entry name" value="ConA-like_dom_sf"/>
</dbReference>
<dbReference type="InterPro" id="IPR006574">
    <property type="entry name" value="PRY"/>
</dbReference>
<reference evidence="3" key="1">
    <citation type="submission" date="2013-03" db="EMBL/GenBank/DDBJ databases">
        <authorList>
            <person name="Jeffery W."/>
            <person name="Warren W."/>
            <person name="Wilson R.K."/>
        </authorList>
    </citation>
    <scope>NUCLEOTIDE SEQUENCE</scope>
    <source>
        <strain evidence="3">female</strain>
    </source>
</reference>
<organism evidence="2 3">
    <name type="scientific">Astyanax mexicanus</name>
    <name type="common">Blind cave fish</name>
    <name type="synonym">Astyanax fasciatus mexicanus</name>
    <dbReference type="NCBI Taxonomy" id="7994"/>
    <lineage>
        <taxon>Eukaryota</taxon>
        <taxon>Metazoa</taxon>
        <taxon>Chordata</taxon>
        <taxon>Craniata</taxon>
        <taxon>Vertebrata</taxon>
        <taxon>Euteleostomi</taxon>
        <taxon>Actinopterygii</taxon>
        <taxon>Neopterygii</taxon>
        <taxon>Teleostei</taxon>
        <taxon>Ostariophysi</taxon>
        <taxon>Characiformes</taxon>
        <taxon>Characoidei</taxon>
        <taxon>Acestrorhamphidae</taxon>
        <taxon>Acestrorhamphinae</taxon>
        <taxon>Astyanax</taxon>
    </lineage>
</organism>
<sequence length="270" mass="30443">MCLYLSLQNYPSVPVSDSGKDWTDVTVDTDLTFGTMRNIHTSMMVDIETELEKLCCVGEENKLLFLISFNLMRIWENMHDLCSVFFFSVDVTLDPDTANPQLMVSEDAKEVRSSGDKQDVPEHPDRFDVFGSILGQNRLTDGRAFWVVDVGDKQGWDIGLAREDANRKGALSIKPSQGYWAIVLYNGDKYAALEDPPTPLSLQEKPQRVGVFVDYLEGLVSFYDADAKSHIYSFTDCVFNEAIRPYFSPHFNQGDKNSSPLVICPVNHSD</sequence>
<dbReference type="SUPFAM" id="SSF49899">
    <property type="entry name" value="Concanavalin A-like lectins/glucanases"/>
    <property type="match status" value="1"/>
</dbReference>
<keyword evidence="3" id="KW-1185">Reference proteome</keyword>
<reference evidence="2" key="4">
    <citation type="submission" date="2025-09" db="UniProtKB">
        <authorList>
            <consortium name="Ensembl"/>
        </authorList>
    </citation>
    <scope>IDENTIFICATION</scope>
</reference>
<feature type="domain" description="B30.2/SPRY" evidence="1">
    <location>
        <begin position="70"/>
        <end position="266"/>
    </location>
</feature>
<dbReference type="InterPro" id="IPR043136">
    <property type="entry name" value="B30.2/SPRY_sf"/>
</dbReference>
<dbReference type="InterPro" id="IPR003879">
    <property type="entry name" value="Butyrophylin_SPRY"/>
</dbReference>
<dbReference type="InterPro" id="IPR003877">
    <property type="entry name" value="SPRY_dom"/>
</dbReference>
<dbReference type="InParanoid" id="A0A3B1JDJ0"/>
<dbReference type="Pfam" id="PF13765">
    <property type="entry name" value="PRY"/>
    <property type="match status" value="1"/>
</dbReference>
<dbReference type="SMART" id="SM00589">
    <property type="entry name" value="PRY"/>
    <property type="match status" value="1"/>
</dbReference>
<dbReference type="PANTHER" id="PTHR24103">
    <property type="entry name" value="E3 UBIQUITIN-PROTEIN LIGASE TRIM"/>
    <property type="match status" value="1"/>
</dbReference>
<reference evidence="2" key="3">
    <citation type="submission" date="2025-08" db="UniProtKB">
        <authorList>
            <consortium name="Ensembl"/>
        </authorList>
    </citation>
    <scope>IDENTIFICATION</scope>
</reference>
<protein>
    <recommendedName>
        <fullName evidence="1">B30.2/SPRY domain-containing protein</fullName>
    </recommendedName>
</protein>
<dbReference type="InterPro" id="IPR001870">
    <property type="entry name" value="B30.2/SPRY"/>
</dbReference>
<dbReference type="FunFam" id="2.60.120.920:FF:000004">
    <property type="entry name" value="Butyrophilin subfamily 1 member A1"/>
    <property type="match status" value="1"/>
</dbReference>
<accession>A0A3B1JDJ0</accession>
<dbReference type="Bgee" id="ENSAMXG00000037399">
    <property type="expression patterns" value="Expressed in zone of skin and 9 other cell types or tissues"/>
</dbReference>
<dbReference type="PROSITE" id="PS50188">
    <property type="entry name" value="B302_SPRY"/>
    <property type="match status" value="1"/>
</dbReference>
<evidence type="ECO:0000313" key="2">
    <source>
        <dbReference type="Ensembl" id="ENSAMXP00000039935.1"/>
    </source>
</evidence>
<dbReference type="PRINTS" id="PR01407">
    <property type="entry name" value="BUTYPHLNCDUF"/>
</dbReference>
<dbReference type="InterPro" id="IPR050143">
    <property type="entry name" value="TRIM/RBCC"/>
</dbReference>
<dbReference type="SMART" id="SM00449">
    <property type="entry name" value="SPRY"/>
    <property type="match status" value="1"/>
</dbReference>
<reference evidence="3" key="2">
    <citation type="journal article" date="2014" name="Nat. Commun.">
        <title>The cavefish genome reveals candidate genes for eye loss.</title>
        <authorList>
            <person name="McGaugh S.E."/>
            <person name="Gross J.B."/>
            <person name="Aken B."/>
            <person name="Blin M."/>
            <person name="Borowsky R."/>
            <person name="Chalopin D."/>
            <person name="Hinaux H."/>
            <person name="Jeffery W.R."/>
            <person name="Keene A."/>
            <person name="Ma L."/>
            <person name="Minx P."/>
            <person name="Murphy D."/>
            <person name="O'Quin K.E."/>
            <person name="Retaux S."/>
            <person name="Rohner N."/>
            <person name="Searle S.M."/>
            <person name="Stahl B.A."/>
            <person name="Tabin C."/>
            <person name="Volff J.N."/>
            <person name="Yoshizawa M."/>
            <person name="Warren W.C."/>
        </authorList>
    </citation>
    <scope>NUCLEOTIDE SEQUENCE [LARGE SCALE GENOMIC DNA]</scope>
    <source>
        <strain evidence="3">female</strain>
    </source>
</reference>
<dbReference type="GeneTree" id="ENSGT01040000240385"/>